<evidence type="ECO:0000313" key="2">
    <source>
        <dbReference type="EMBL" id="MBR8536642.1"/>
    </source>
</evidence>
<comment type="caution">
    <text evidence="2">The sequence shown here is derived from an EMBL/GenBank/DDBJ whole genome shotgun (WGS) entry which is preliminary data.</text>
</comment>
<keyword evidence="3" id="KW-1185">Reference proteome</keyword>
<proteinExistence type="predicted"/>
<protein>
    <submittedName>
        <fullName evidence="2">Helix-turn-helix domain-containing protein</fullName>
    </submittedName>
</protein>
<dbReference type="Pfam" id="PF12728">
    <property type="entry name" value="HTH_17"/>
    <property type="match status" value="1"/>
</dbReference>
<accession>A0A941F5A5</accession>
<dbReference type="InterPro" id="IPR009061">
    <property type="entry name" value="DNA-bd_dom_put_sf"/>
</dbReference>
<dbReference type="InterPro" id="IPR010093">
    <property type="entry name" value="SinI_DNA-bd"/>
</dbReference>
<name>A0A941F5A5_9BACT</name>
<dbReference type="SUPFAM" id="SSF46955">
    <property type="entry name" value="Putative DNA-binding domain"/>
    <property type="match status" value="1"/>
</dbReference>
<evidence type="ECO:0000313" key="3">
    <source>
        <dbReference type="Proteomes" id="UP000679220"/>
    </source>
</evidence>
<dbReference type="Gene3D" id="1.10.10.10">
    <property type="entry name" value="Winged helix-like DNA-binding domain superfamily/Winged helix DNA-binding domain"/>
    <property type="match status" value="1"/>
</dbReference>
<dbReference type="EMBL" id="JAGTAR010000021">
    <property type="protein sequence ID" value="MBR8536642.1"/>
    <property type="molecule type" value="Genomic_DNA"/>
</dbReference>
<sequence length="76" mass="8899">MIRLQKKLSTGYDYINAKELSELLGVSIKTIYGKVYNRQIPYYKPGGKTLMFKMSEIQEWIKSGRHSTIEELKEII</sequence>
<dbReference type="AlphaFoldDB" id="A0A941F5A5"/>
<reference evidence="2" key="2">
    <citation type="submission" date="2021-04" db="EMBL/GenBank/DDBJ databases">
        <authorList>
            <person name="Zhang T."/>
            <person name="Zhang Y."/>
            <person name="Lu D."/>
            <person name="Zuo D."/>
            <person name="Du Z."/>
        </authorList>
    </citation>
    <scope>NUCLEOTIDE SEQUENCE</scope>
    <source>
        <strain evidence="2">JR1</strain>
    </source>
</reference>
<gene>
    <name evidence="2" type="ORF">KDU71_13790</name>
</gene>
<dbReference type="RefSeq" id="WP_212191669.1">
    <property type="nucleotide sequence ID" value="NZ_JAGTAR010000021.1"/>
</dbReference>
<organism evidence="2 3">
    <name type="scientific">Carboxylicivirga sediminis</name>
    <dbReference type="NCBI Taxonomy" id="2006564"/>
    <lineage>
        <taxon>Bacteria</taxon>
        <taxon>Pseudomonadati</taxon>
        <taxon>Bacteroidota</taxon>
        <taxon>Bacteroidia</taxon>
        <taxon>Marinilabiliales</taxon>
        <taxon>Marinilabiliaceae</taxon>
        <taxon>Carboxylicivirga</taxon>
    </lineage>
</organism>
<dbReference type="InterPro" id="IPR036388">
    <property type="entry name" value="WH-like_DNA-bd_sf"/>
</dbReference>
<dbReference type="InterPro" id="IPR041657">
    <property type="entry name" value="HTH_17"/>
</dbReference>
<dbReference type="NCBIfam" id="TIGR01764">
    <property type="entry name" value="excise"/>
    <property type="match status" value="1"/>
</dbReference>
<feature type="domain" description="Helix-turn-helix" evidence="1">
    <location>
        <begin position="15"/>
        <end position="64"/>
    </location>
</feature>
<evidence type="ECO:0000259" key="1">
    <source>
        <dbReference type="Pfam" id="PF12728"/>
    </source>
</evidence>
<reference evidence="2" key="1">
    <citation type="journal article" date="2018" name="Int. J. Syst. Evol. Microbiol.">
        <title>Carboxylicivirga sediminis sp. nov., isolated from coastal sediment.</title>
        <authorList>
            <person name="Wang F.Q."/>
            <person name="Ren L.H."/>
            <person name="Zou R.J."/>
            <person name="Sun Y.Z."/>
            <person name="Liu X.J."/>
            <person name="Jiang F."/>
            <person name="Liu L.J."/>
        </authorList>
    </citation>
    <scope>NUCLEOTIDE SEQUENCE</scope>
    <source>
        <strain evidence="2">JR1</strain>
    </source>
</reference>
<dbReference type="Proteomes" id="UP000679220">
    <property type="component" value="Unassembled WGS sequence"/>
</dbReference>
<dbReference type="GO" id="GO:0003677">
    <property type="term" value="F:DNA binding"/>
    <property type="evidence" value="ECO:0007669"/>
    <property type="project" value="InterPro"/>
</dbReference>